<feature type="coiled-coil region" evidence="1">
    <location>
        <begin position="36"/>
        <end position="98"/>
    </location>
</feature>
<feature type="region of interest" description="Disordered" evidence="2">
    <location>
        <begin position="153"/>
        <end position="185"/>
    </location>
</feature>
<dbReference type="AlphaFoldDB" id="A0A6L9EQ31"/>
<evidence type="ECO:0008006" key="5">
    <source>
        <dbReference type="Google" id="ProtNLM"/>
    </source>
</evidence>
<proteinExistence type="predicted"/>
<accession>A0A6L9EQ31</accession>
<evidence type="ECO:0000313" key="4">
    <source>
        <dbReference type="Proteomes" id="UP000474042"/>
    </source>
</evidence>
<evidence type="ECO:0000256" key="2">
    <source>
        <dbReference type="SAM" id="MobiDB-lite"/>
    </source>
</evidence>
<gene>
    <name evidence="3" type="ORF">GND98_012270</name>
</gene>
<organism evidence="3 4">
    <name type="scientific">Clostridium butyricum</name>
    <dbReference type="NCBI Taxonomy" id="1492"/>
    <lineage>
        <taxon>Bacteria</taxon>
        <taxon>Bacillati</taxon>
        <taxon>Bacillota</taxon>
        <taxon>Clostridia</taxon>
        <taxon>Eubacteriales</taxon>
        <taxon>Clostridiaceae</taxon>
        <taxon>Clostridium</taxon>
    </lineage>
</organism>
<dbReference type="EMBL" id="WOFV02000038">
    <property type="protein sequence ID" value="NAS18622.1"/>
    <property type="molecule type" value="Genomic_DNA"/>
</dbReference>
<keyword evidence="1" id="KW-0175">Coiled coil</keyword>
<name>A0A6L9EQ31_CLOBU</name>
<evidence type="ECO:0000256" key="1">
    <source>
        <dbReference type="SAM" id="Coils"/>
    </source>
</evidence>
<comment type="caution">
    <text evidence="3">The sequence shown here is derived from an EMBL/GenBank/DDBJ whole genome shotgun (WGS) entry which is preliminary data.</text>
</comment>
<evidence type="ECO:0000313" key="3">
    <source>
        <dbReference type="EMBL" id="NAS18622.1"/>
    </source>
</evidence>
<protein>
    <recommendedName>
        <fullName evidence="5">Phage minor structural protein GP20</fullName>
    </recommendedName>
</protein>
<sequence length="200" mass="21879">MNLEQVKALGLNDEDAKKVADASSEELKTYIPKTRFDEVNEAKKTAEGQVKTLTKDLETAKASAGDNEELKTQLETAIQKQKDDAKAFETQMKEMQISNAIKLAIADKAQDADLVAGLFDKSKLILGDDGKVTGLDEQLKTLQESKAFLFKPVEENTDPKPQPGFKFGNPNPNPTPEPGQRASMKDAIAARLQAQMGQTK</sequence>
<reference evidence="3 4" key="1">
    <citation type="submission" date="2020-01" db="EMBL/GenBank/DDBJ databases">
        <title>Genome sequence of a 1,3-propanediol producer, Clostridium butyricum S3.</title>
        <authorList>
            <person name="Zhou J."/>
        </authorList>
    </citation>
    <scope>NUCLEOTIDE SEQUENCE [LARGE SCALE GENOMIC DNA]</scope>
    <source>
        <strain evidence="3 4">S3</strain>
    </source>
</reference>
<dbReference type="Proteomes" id="UP000474042">
    <property type="component" value="Unassembled WGS sequence"/>
</dbReference>
<dbReference type="InterPro" id="IPR009636">
    <property type="entry name" value="SCAF"/>
</dbReference>
<dbReference type="Pfam" id="PF06810">
    <property type="entry name" value="Phage_scaffold"/>
    <property type="match status" value="1"/>
</dbReference>